<gene>
    <name evidence="4" type="ORF">HGP29_18320</name>
</gene>
<dbReference type="Gene3D" id="1.10.10.60">
    <property type="entry name" value="Homeodomain-like"/>
    <property type="match status" value="1"/>
</dbReference>
<dbReference type="Pfam" id="PF00440">
    <property type="entry name" value="TetR_N"/>
    <property type="match status" value="1"/>
</dbReference>
<name>A0A7X8SMX8_9BACT</name>
<feature type="DNA-binding region" description="H-T-H motif" evidence="2">
    <location>
        <begin position="27"/>
        <end position="46"/>
    </location>
</feature>
<dbReference type="PROSITE" id="PS50977">
    <property type="entry name" value="HTH_TETR_2"/>
    <property type="match status" value="1"/>
</dbReference>
<evidence type="ECO:0000259" key="3">
    <source>
        <dbReference type="PROSITE" id="PS50977"/>
    </source>
</evidence>
<protein>
    <submittedName>
        <fullName evidence="4">TetR/AcrR family transcriptional regulator</fullName>
    </submittedName>
</protein>
<dbReference type="EMBL" id="JABAIL010000005">
    <property type="protein sequence ID" value="NLR93171.1"/>
    <property type="molecule type" value="Genomic_DNA"/>
</dbReference>
<dbReference type="Gene3D" id="1.10.357.10">
    <property type="entry name" value="Tetracycline Repressor, domain 2"/>
    <property type="match status" value="1"/>
</dbReference>
<dbReference type="PRINTS" id="PR00455">
    <property type="entry name" value="HTHTETR"/>
</dbReference>
<feature type="domain" description="HTH tetR-type" evidence="3">
    <location>
        <begin position="4"/>
        <end position="64"/>
    </location>
</feature>
<accession>A0A7X8SMX8</accession>
<proteinExistence type="predicted"/>
<dbReference type="Proteomes" id="UP000585050">
    <property type="component" value="Unassembled WGS sequence"/>
</dbReference>
<dbReference type="InterPro" id="IPR009057">
    <property type="entry name" value="Homeodomain-like_sf"/>
</dbReference>
<sequence length="213" mass="25233">MVNDQLRIRIIEEARKQFQTSGIKRVTMSDISQQLGVSKKTLYNVFKDKKELIDFTLEHHINEDIAFVDAVWKEDKDGVYKLARIFFYFYTRMKSINPMTLLDLKKFYPEIWNKFECHKKGCFDQSMISIIEQGVDEELFFDDMNIPLLVSMRVWQLESAFDSNLYDHSKYSLATIQMEFFKHFIRGIATVEGVKLLNQYLSSFIKETQSTNI</sequence>
<dbReference type="SUPFAM" id="SSF46689">
    <property type="entry name" value="Homeodomain-like"/>
    <property type="match status" value="1"/>
</dbReference>
<comment type="caution">
    <text evidence="4">The sequence shown here is derived from an EMBL/GenBank/DDBJ whole genome shotgun (WGS) entry which is preliminary data.</text>
</comment>
<reference evidence="4 5" key="1">
    <citation type="submission" date="2020-04" db="EMBL/GenBank/DDBJ databases">
        <title>Flammeovirga sp. SR4, a novel species isolated from seawater.</title>
        <authorList>
            <person name="Wang X."/>
        </authorList>
    </citation>
    <scope>NUCLEOTIDE SEQUENCE [LARGE SCALE GENOMIC DNA]</scope>
    <source>
        <strain evidence="4 5">SR4</strain>
    </source>
</reference>
<evidence type="ECO:0000313" key="5">
    <source>
        <dbReference type="Proteomes" id="UP000585050"/>
    </source>
</evidence>
<dbReference type="GO" id="GO:0003677">
    <property type="term" value="F:DNA binding"/>
    <property type="evidence" value="ECO:0007669"/>
    <property type="project" value="UniProtKB-UniRule"/>
</dbReference>
<keyword evidence="1 2" id="KW-0238">DNA-binding</keyword>
<evidence type="ECO:0000256" key="1">
    <source>
        <dbReference type="ARBA" id="ARBA00023125"/>
    </source>
</evidence>
<dbReference type="PANTHER" id="PTHR43479:SF11">
    <property type="entry name" value="ACREF_ENVCD OPERON REPRESSOR-RELATED"/>
    <property type="match status" value="1"/>
</dbReference>
<organism evidence="4 5">
    <name type="scientific">Flammeovirga agarivorans</name>
    <dbReference type="NCBI Taxonomy" id="2726742"/>
    <lineage>
        <taxon>Bacteria</taxon>
        <taxon>Pseudomonadati</taxon>
        <taxon>Bacteroidota</taxon>
        <taxon>Cytophagia</taxon>
        <taxon>Cytophagales</taxon>
        <taxon>Flammeovirgaceae</taxon>
        <taxon>Flammeovirga</taxon>
    </lineage>
</organism>
<keyword evidence="5" id="KW-1185">Reference proteome</keyword>
<evidence type="ECO:0000313" key="4">
    <source>
        <dbReference type="EMBL" id="NLR93171.1"/>
    </source>
</evidence>
<dbReference type="InterPro" id="IPR036271">
    <property type="entry name" value="Tet_transcr_reg_TetR-rel_C_sf"/>
</dbReference>
<dbReference type="InterPro" id="IPR050624">
    <property type="entry name" value="HTH-type_Tx_Regulator"/>
</dbReference>
<dbReference type="PANTHER" id="PTHR43479">
    <property type="entry name" value="ACREF/ENVCD OPERON REPRESSOR-RELATED"/>
    <property type="match status" value="1"/>
</dbReference>
<dbReference type="SUPFAM" id="SSF48498">
    <property type="entry name" value="Tetracyclin repressor-like, C-terminal domain"/>
    <property type="match status" value="1"/>
</dbReference>
<dbReference type="InterPro" id="IPR001647">
    <property type="entry name" value="HTH_TetR"/>
</dbReference>
<evidence type="ECO:0000256" key="2">
    <source>
        <dbReference type="PROSITE-ProRule" id="PRU00335"/>
    </source>
</evidence>
<dbReference type="RefSeq" id="WP_168883875.1">
    <property type="nucleotide sequence ID" value="NZ_JABAIL010000005.1"/>
</dbReference>
<dbReference type="AlphaFoldDB" id="A0A7X8SMX8"/>